<keyword evidence="4" id="KW-0862">Zinc</keyword>
<organism evidence="6 7">
    <name type="scientific">Dryococelus australis</name>
    <dbReference type="NCBI Taxonomy" id="614101"/>
    <lineage>
        <taxon>Eukaryota</taxon>
        <taxon>Metazoa</taxon>
        <taxon>Ecdysozoa</taxon>
        <taxon>Arthropoda</taxon>
        <taxon>Hexapoda</taxon>
        <taxon>Insecta</taxon>
        <taxon>Pterygota</taxon>
        <taxon>Neoptera</taxon>
        <taxon>Polyneoptera</taxon>
        <taxon>Phasmatodea</taxon>
        <taxon>Verophasmatodea</taxon>
        <taxon>Anareolatae</taxon>
        <taxon>Phasmatidae</taxon>
        <taxon>Eurycanthinae</taxon>
        <taxon>Dryococelus</taxon>
    </lineage>
</organism>
<dbReference type="EMBL" id="JARBHB010000001">
    <property type="protein sequence ID" value="KAJ8895642.1"/>
    <property type="molecule type" value="Genomic_DNA"/>
</dbReference>
<keyword evidence="5" id="KW-0539">Nucleus</keyword>
<reference evidence="6 7" key="1">
    <citation type="submission" date="2023-02" db="EMBL/GenBank/DDBJ databases">
        <title>LHISI_Scaffold_Assembly.</title>
        <authorList>
            <person name="Stuart O.P."/>
            <person name="Cleave R."/>
            <person name="Magrath M.J.L."/>
            <person name="Mikheyev A.S."/>
        </authorList>
    </citation>
    <scope>NUCLEOTIDE SEQUENCE [LARGE SCALE GENOMIC DNA]</scope>
    <source>
        <strain evidence="6">Daus_M_001</strain>
        <tissue evidence="6">Leg muscle</tissue>
    </source>
</reference>
<evidence type="ECO:0000256" key="5">
    <source>
        <dbReference type="ARBA" id="ARBA00023242"/>
    </source>
</evidence>
<accession>A0ABQ9IGP1</accession>
<name>A0ABQ9IGP1_9NEOP</name>
<comment type="caution">
    <text evidence="6">The sequence shown here is derived from an EMBL/GenBank/DDBJ whole genome shotgun (WGS) entry which is preliminary data.</text>
</comment>
<dbReference type="SUPFAM" id="SSF53098">
    <property type="entry name" value="Ribonuclease H-like"/>
    <property type="match status" value="1"/>
</dbReference>
<dbReference type="InterPro" id="IPR052035">
    <property type="entry name" value="ZnF_BED_domain_contain"/>
</dbReference>
<evidence type="ECO:0000313" key="7">
    <source>
        <dbReference type="Proteomes" id="UP001159363"/>
    </source>
</evidence>
<protein>
    <submittedName>
        <fullName evidence="6">Uncharacterized protein</fullName>
    </submittedName>
</protein>
<keyword evidence="7" id="KW-1185">Reference proteome</keyword>
<sequence>MIIKDMQPFSVIEGGFRELVAALEPSYQLPSRSVLTRTLLPERHTAQYLAAELKRVASEWELSNKLTAIVTDNAHNISAAVKTNGWTHLPCFAYSINLVVQGGLKTVSTLHRKVKTVVEHFHRSTVAAEKLRSLQKQMRPDARICEVQEFVEAALGILHNPVEALSVEEWAIIKELCNILKPFELVTVELSSKKDISVPKISRASFSDPRFKTNALRNDTALTSVKSSVLADIVIFINAETVCAYTEDINTVSCNVRPNSDTNFDIWQDFDSRLEHVKVTPTATAMVELHQYVSEC</sequence>
<evidence type="ECO:0000256" key="3">
    <source>
        <dbReference type="ARBA" id="ARBA00022771"/>
    </source>
</evidence>
<evidence type="ECO:0000256" key="4">
    <source>
        <dbReference type="ARBA" id="ARBA00022833"/>
    </source>
</evidence>
<dbReference type="PANTHER" id="PTHR46481:SF10">
    <property type="entry name" value="ZINC FINGER BED DOMAIN-CONTAINING PROTEIN 39"/>
    <property type="match status" value="1"/>
</dbReference>
<evidence type="ECO:0000256" key="1">
    <source>
        <dbReference type="ARBA" id="ARBA00004123"/>
    </source>
</evidence>
<dbReference type="PANTHER" id="PTHR46481">
    <property type="entry name" value="ZINC FINGER BED DOMAIN-CONTAINING PROTEIN 4"/>
    <property type="match status" value="1"/>
</dbReference>
<evidence type="ECO:0000313" key="6">
    <source>
        <dbReference type="EMBL" id="KAJ8895642.1"/>
    </source>
</evidence>
<evidence type="ECO:0000256" key="2">
    <source>
        <dbReference type="ARBA" id="ARBA00022723"/>
    </source>
</evidence>
<keyword evidence="3" id="KW-0863">Zinc-finger</keyword>
<dbReference type="Proteomes" id="UP001159363">
    <property type="component" value="Chromosome 1"/>
</dbReference>
<keyword evidence="2" id="KW-0479">Metal-binding</keyword>
<dbReference type="InterPro" id="IPR012337">
    <property type="entry name" value="RNaseH-like_sf"/>
</dbReference>
<gene>
    <name evidence="6" type="ORF">PR048_000978</name>
</gene>
<dbReference type="SUPFAM" id="SSF140996">
    <property type="entry name" value="Hermes dimerisation domain"/>
    <property type="match status" value="1"/>
</dbReference>
<proteinExistence type="predicted"/>
<comment type="subcellular location">
    <subcellularLocation>
        <location evidence="1">Nucleus</location>
    </subcellularLocation>
</comment>